<dbReference type="AlphaFoldDB" id="A0AAE3MCA7"/>
<accession>A0AAE3MCA7</accession>
<dbReference type="RefSeq" id="WP_301198351.1">
    <property type="nucleotide sequence ID" value="NZ_JAPDPI010000008.1"/>
</dbReference>
<proteinExistence type="predicted"/>
<keyword evidence="3" id="KW-1185">Reference proteome</keyword>
<protein>
    <submittedName>
        <fullName evidence="2">DUF4270 domain-containing protein</fullName>
    </submittedName>
</protein>
<reference evidence="2" key="1">
    <citation type="submission" date="2022-10" db="EMBL/GenBank/DDBJ databases">
        <authorList>
            <person name="Yu W.X."/>
        </authorList>
    </citation>
    <scope>NUCLEOTIDE SEQUENCE</scope>
    <source>
        <strain evidence="2">D04</strain>
    </source>
</reference>
<dbReference type="Pfam" id="PF14092">
    <property type="entry name" value="DUF4270"/>
    <property type="match status" value="1"/>
</dbReference>
<feature type="chain" id="PRO_5041921097" evidence="1">
    <location>
        <begin position="21"/>
        <end position="462"/>
    </location>
</feature>
<sequence>MHKYLFICSVILIAICFACGDQSLDEISTPMGEEYIDNSAGIVMIDTFSISMSTAILDSVGTSQTGTALVGSFSHPQLGNVHSDAIFRMTTPGKQVLDEDDIYDSIEFCIKYDGYYLGDTISEHSFTVNEVASDLIDMKKDQEVNNVKYNFYNTTRVLAKRELGSFSTSFSKVSDTDTIKIPLDKEFGRDLFEMFKRRTDTIEQSSLFLDFFRGIVLKSNRETNNTIIGYDASESICMKIFYHRTMDQRVDKEIVFKAESSAYQFNSIETEDASDGSGIYTLLDNENIDIDINSKDLNDICYVQGGTGILTKFEFPGLKRAEMLPALNQIIKAELILVPTANVEDDFNTLLSNLAVYESDTKNARKDQLTTNSGDVVYMQLNDNFLDEEENPYYSIDITRQFVTELLDGVYDDDFSFLVGLPGTLEGSTVTTLSFGGHNNQDKDFEPKLRLYTYYYKDSYDD</sequence>
<name>A0AAE3MCA7_9BACT</name>
<evidence type="ECO:0000313" key="3">
    <source>
        <dbReference type="Proteomes" id="UP001207408"/>
    </source>
</evidence>
<evidence type="ECO:0000313" key="2">
    <source>
        <dbReference type="EMBL" id="MCW3805108.1"/>
    </source>
</evidence>
<gene>
    <name evidence="2" type="ORF">OM074_05685</name>
</gene>
<organism evidence="2 3">
    <name type="scientific">Plebeiibacterium marinum</name>
    <dbReference type="NCBI Taxonomy" id="2992111"/>
    <lineage>
        <taxon>Bacteria</taxon>
        <taxon>Pseudomonadati</taxon>
        <taxon>Bacteroidota</taxon>
        <taxon>Bacteroidia</taxon>
        <taxon>Marinilabiliales</taxon>
        <taxon>Marinilabiliaceae</taxon>
        <taxon>Plebeiibacterium</taxon>
    </lineage>
</organism>
<dbReference type="InterPro" id="IPR025366">
    <property type="entry name" value="DUF4270"/>
</dbReference>
<keyword evidence="1" id="KW-0732">Signal</keyword>
<comment type="caution">
    <text evidence="2">The sequence shown here is derived from an EMBL/GenBank/DDBJ whole genome shotgun (WGS) entry which is preliminary data.</text>
</comment>
<dbReference type="EMBL" id="JAPDPI010000008">
    <property type="protein sequence ID" value="MCW3805108.1"/>
    <property type="molecule type" value="Genomic_DNA"/>
</dbReference>
<dbReference type="Proteomes" id="UP001207408">
    <property type="component" value="Unassembled WGS sequence"/>
</dbReference>
<feature type="signal peptide" evidence="1">
    <location>
        <begin position="1"/>
        <end position="20"/>
    </location>
</feature>
<evidence type="ECO:0000256" key="1">
    <source>
        <dbReference type="SAM" id="SignalP"/>
    </source>
</evidence>